<protein>
    <recommendedName>
        <fullName evidence="3">23 kDa jasmonate-induced protein-like</fullName>
    </recommendedName>
</protein>
<dbReference type="AlphaFoldDB" id="A0A8K0DSK6"/>
<proteinExistence type="predicted"/>
<gene>
    <name evidence="1" type="ORF">FNV43_RR25129</name>
</gene>
<organism evidence="1 2">
    <name type="scientific">Rhamnella rubrinervis</name>
    <dbReference type="NCBI Taxonomy" id="2594499"/>
    <lineage>
        <taxon>Eukaryota</taxon>
        <taxon>Viridiplantae</taxon>
        <taxon>Streptophyta</taxon>
        <taxon>Embryophyta</taxon>
        <taxon>Tracheophyta</taxon>
        <taxon>Spermatophyta</taxon>
        <taxon>Magnoliopsida</taxon>
        <taxon>eudicotyledons</taxon>
        <taxon>Gunneridae</taxon>
        <taxon>Pentapetalae</taxon>
        <taxon>rosids</taxon>
        <taxon>fabids</taxon>
        <taxon>Rosales</taxon>
        <taxon>Rhamnaceae</taxon>
        <taxon>rhamnoid group</taxon>
        <taxon>Rhamneae</taxon>
        <taxon>Rhamnella</taxon>
    </lineage>
</organism>
<evidence type="ECO:0008006" key="3">
    <source>
        <dbReference type="Google" id="ProtNLM"/>
    </source>
</evidence>
<dbReference type="InterPro" id="IPR053085">
    <property type="entry name" value="Jasmonate-induced_protein"/>
</dbReference>
<accession>A0A8K0DSK6</accession>
<dbReference type="PANTHER" id="PTHR36482">
    <property type="entry name" value="OSJNBA0024J22.15 PROTEIN"/>
    <property type="match status" value="1"/>
</dbReference>
<evidence type="ECO:0000313" key="2">
    <source>
        <dbReference type="Proteomes" id="UP000796880"/>
    </source>
</evidence>
<comment type="caution">
    <text evidence="1">The sequence shown here is derived from an EMBL/GenBank/DDBJ whole genome shotgun (WGS) entry which is preliminary data.</text>
</comment>
<sequence>MASNVFGNPITDRTLKQMTKYKDSKCITAVDRAYEALLMKNADDKDVKARELVEVLKAKYDNGVVRCTPCLIYNATGDRLMYAGSHDWCGHIDASPYPIMFQNGQWGAFLHVQDIGVATGSVAAVTYKGQDKNGKCCDWTLSWDNPWDRVCDKNRVHTKIGGAGQCEIVKWDDVYGDLKKSGLYHEHTLNGCYSTVISGNAIIPMIEGIMTLEDAWFIKKC</sequence>
<dbReference type="PANTHER" id="PTHR36482:SF5">
    <property type="entry name" value="23 KDA JASMONATE-INDUCED PROTEIN-LIKE"/>
    <property type="match status" value="1"/>
</dbReference>
<dbReference type="InterPro" id="IPR049065">
    <property type="entry name" value="Nakanori"/>
</dbReference>
<dbReference type="Gene3D" id="2.60.270.50">
    <property type="match status" value="1"/>
</dbReference>
<reference evidence="1" key="1">
    <citation type="submission" date="2020-03" db="EMBL/GenBank/DDBJ databases">
        <title>A high-quality chromosome-level genome assembly of a woody plant with both climbing and erect habits, Rhamnella rubrinervis.</title>
        <authorList>
            <person name="Lu Z."/>
            <person name="Yang Y."/>
            <person name="Zhu X."/>
            <person name="Sun Y."/>
        </authorList>
    </citation>
    <scope>NUCLEOTIDE SEQUENCE</scope>
    <source>
        <strain evidence="1">BYM</strain>
        <tissue evidence="1">Leaf</tissue>
    </source>
</reference>
<evidence type="ECO:0000313" key="1">
    <source>
        <dbReference type="EMBL" id="KAF3434026.1"/>
    </source>
</evidence>
<keyword evidence="2" id="KW-1185">Reference proteome</keyword>
<dbReference type="OrthoDB" id="2617878at2759"/>
<dbReference type="Proteomes" id="UP000796880">
    <property type="component" value="Unassembled WGS sequence"/>
</dbReference>
<name>A0A8K0DSK6_9ROSA</name>
<dbReference type="Pfam" id="PF21230">
    <property type="entry name" value="Nakanori"/>
    <property type="match status" value="1"/>
</dbReference>
<dbReference type="EMBL" id="VOIH02000011">
    <property type="protein sequence ID" value="KAF3434026.1"/>
    <property type="molecule type" value="Genomic_DNA"/>
</dbReference>